<keyword evidence="1" id="KW-0472">Membrane</keyword>
<dbReference type="InterPro" id="IPR039426">
    <property type="entry name" value="TonB-dep_rcpt-like"/>
</dbReference>
<name>A0ABU3D4S8_9FLAO</name>
<dbReference type="InterPro" id="IPR037066">
    <property type="entry name" value="Plug_dom_sf"/>
</dbReference>
<dbReference type="SUPFAM" id="SSF49464">
    <property type="entry name" value="Carboxypeptidase regulatory domain-like"/>
    <property type="match status" value="1"/>
</dbReference>
<keyword evidence="1" id="KW-0813">Transport</keyword>
<dbReference type="InterPro" id="IPR023996">
    <property type="entry name" value="TonB-dep_OMP_SusC/RagA"/>
</dbReference>
<keyword evidence="2" id="KW-0732">Signal</keyword>
<keyword evidence="1" id="KW-0998">Cell outer membrane</keyword>
<keyword evidence="1" id="KW-0812">Transmembrane</keyword>
<accession>A0ABU3D4S8</accession>
<gene>
    <name evidence="3" type="ORF">RM539_08080</name>
</gene>
<evidence type="ECO:0000313" key="3">
    <source>
        <dbReference type="EMBL" id="MDT0676538.1"/>
    </source>
</evidence>
<dbReference type="InterPro" id="IPR023997">
    <property type="entry name" value="TonB-dep_OMP_SusC/RagA_CS"/>
</dbReference>
<evidence type="ECO:0000256" key="2">
    <source>
        <dbReference type="SAM" id="SignalP"/>
    </source>
</evidence>
<sequence length="1038" mass="116020">MIKKILFNGHLPRKKFFLFLFLISAFTVHAQNITVSGVVSDANATLPGVTVLVRGTSNGAVTNLDGYYELNNVPVDATLQFTYVGFQTEEVPVDNKSEINVQLEVDEEALAEVIIVGYGRQTKKSVVGAITQTTGEVLQRTGGVTNIGQALTGQLPGVITTSSTGQPGAEDPNIVIRAQTSWNNSNPLILVDGIERSMSDVDISSVATISVLKDASATAVYGVRGANGVILITTKRGVEGKASIGVRVNSTMKMASKLPEKYDSYGALMLRNQAIERELALSPVSWEDYTPVDIISKYRYPANLTEAERYANVNWEDVLFKDFAMAYNASANVSGGTELVKYFANINFLNEGDLFKTVDNAQGYQPGFDFSRINVRTNLDFQLTNTTKFSTNLFGSNGVRQEPWNFSGSAPWGAAYTTAPDAMIPYYTSTNTWGFYQPHDAAQPNSLYFLGRGGREKITQAKITTDFRLEQDLDFLTEGLSFEALYSYDNTFQEVDRGISDNSFQTTQRMWVNPDTGEEIYAYPIDASTQLDFVNQRIWNTNPGVVNIGGTYRRQYYSPRLNYARDFGGHYITLLGMMSREKYSLGSEFAHFREDWVFRGTYAYEGKYFFEVNGAYNGTEKYGPANRFAFFPSLSAGWMLTEENFMQSLNFIDMFKIRGSWGQIGDESAGGRFLYADQWNYGGRSLLGQNATNESPYVYFVHSSIGNPSISWESVEKVNIGADFSILSGLIEGEANYFWDHRTDIVMGGASRAVPTYFGAVNPTGNIGEAKGSGYELEIRLNKQINSDLTLWANTNFTHAKSKILFADDPELYPDYQKRAGYHINQTHSYIDAGYLSGWDDVLGSTLRSINNDAQYVGDYNIVDFNADGVIDNYDVAPYQYTTTPQNTYSSTIGLDWKGLNFTMQFYGVSNVNREVFFPTFFESNNNAYVEGSYWTADGGGEYPMPRWLAKKGDEARGTRYWYDGSYVRLKTAELGYTIGNEWTNRVGIRSLRFFLSGNNLFLWTELPDDRESNFSGNSRTGAYPTMRRVTLGFDITL</sequence>
<dbReference type="RefSeq" id="WP_311502878.1">
    <property type="nucleotide sequence ID" value="NZ_JAVRHK010000004.1"/>
</dbReference>
<dbReference type="NCBIfam" id="TIGR04057">
    <property type="entry name" value="SusC_RagA_signa"/>
    <property type="match status" value="1"/>
</dbReference>
<dbReference type="Gene3D" id="2.60.40.1120">
    <property type="entry name" value="Carboxypeptidase-like, regulatory domain"/>
    <property type="match status" value="1"/>
</dbReference>
<comment type="similarity">
    <text evidence="1">Belongs to the TonB-dependent receptor family.</text>
</comment>
<feature type="chain" id="PRO_5045292089" evidence="2">
    <location>
        <begin position="31"/>
        <end position="1038"/>
    </location>
</feature>
<keyword evidence="4" id="KW-1185">Reference proteome</keyword>
<keyword evidence="1" id="KW-1134">Transmembrane beta strand</keyword>
<dbReference type="PROSITE" id="PS52016">
    <property type="entry name" value="TONB_DEPENDENT_REC_3"/>
    <property type="match status" value="1"/>
</dbReference>
<dbReference type="NCBIfam" id="TIGR04056">
    <property type="entry name" value="OMP_RagA_SusC"/>
    <property type="match status" value="1"/>
</dbReference>
<comment type="caution">
    <text evidence="3">The sequence shown here is derived from an EMBL/GenBank/DDBJ whole genome shotgun (WGS) entry which is preliminary data.</text>
</comment>
<dbReference type="Gene3D" id="2.170.130.10">
    <property type="entry name" value="TonB-dependent receptor, plug domain"/>
    <property type="match status" value="1"/>
</dbReference>
<dbReference type="Proteomes" id="UP001262582">
    <property type="component" value="Unassembled WGS sequence"/>
</dbReference>
<protein>
    <submittedName>
        <fullName evidence="3">SusC/RagA family TonB-linked outer membrane protein</fullName>
    </submittedName>
</protein>
<reference evidence="3 4" key="1">
    <citation type="submission" date="2023-09" db="EMBL/GenBank/DDBJ databases">
        <authorList>
            <person name="Rey-Velasco X."/>
        </authorList>
    </citation>
    <scope>NUCLEOTIDE SEQUENCE [LARGE SCALE GENOMIC DNA]</scope>
    <source>
        <strain evidence="3 4">F117</strain>
    </source>
</reference>
<dbReference type="InterPro" id="IPR008969">
    <property type="entry name" value="CarboxyPept-like_regulatory"/>
</dbReference>
<dbReference type="EMBL" id="JAVRHK010000004">
    <property type="protein sequence ID" value="MDT0676538.1"/>
    <property type="molecule type" value="Genomic_DNA"/>
</dbReference>
<dbReference type="SUPFAM" id="SSF56935">
    <property type="entry name" value="Porins"/>
    <property type="match status" value="1"/>
</dbReference>
<dbReference type="Pfam" id="PF13715">
    <property type="entry name" value="CarbopepD_reg_2"/>
    <property type="match status" value="1"/>
</dbReference>
<feature type="signal peptide" evidence="2">
    <location>
        <begin position="1"/>
        <end position="30"/>
    </location>
</feature>
<organism evidence="3 4">
    <name type="scientific">Autumnicola musiva</name>
    <dbReference type="NCBI Taxonomy" id="3075589"/>
    <lineage>
        <taxon>Bacteria</taxon>
        <taxon>Pseudomonadati</taxon>
        <taxon>Bacteroidota</taxon>
        <taxon>Flavobacteriia</taxon>
        <taxon>Flavobacteriales</taxon>
        <taxon>Flavobacteriaceae</taxon>
        <taxon>Autumnicola</taxon>
    </lineage>
</organism>
<comment type="subcellular location">
    <subcellularLocation>
        <location evidence="1">Cell outer membrane</location>
        <topology evidence="1">Multi-pass membrane protein</topology>
    </subcellularLocation>
</comment>
<proteinExistence type="inferred from homology"/>
<evidence type="ECO:0000256" key="1">
    <source>
        <dbReference type="PROSITE-ProRule" id="PRU01360"/>
    </source>
</evidence>
<evidence type="ECO:0000313" key="4">
    <source>
        <dbReference type="Proteomes" id="UP001262582"/>
    </source>
</evidence>